<sequence length="88" mass="9929">MASILVVATNRTTTRGTNYRSPRGIPVDLLDRLRIVTTHPYTEDEIHKILDTRCQEVEMSEEARHLLTKIGVDASLRYAIHLITASAL</sequence>
<dbReference type="Pfam" id="PF17856">
    <property type="entry name" value="TIP49_C"/>
    <property type="match status" value="1"/>
</dbReference>
<dbReference type="InterPro" id="IPR027417">
    <property type="entry name" value="P-loop_NTPase"/>
</dbReference>
<dbReference type="STRING" id="3750.A0A498JCD2"/>
<evidence type="ECO:0000259" key="6">
    <source>
        <dbReference type="Pfam" id="PF17856"/>
    </source>
</evidence>
<name>A0A498JCD2_MALDO</name>
<proteinExistence type="inferred from homology"/>
<dbReference type="GO" id="GO:0003678">
    <property type="term" value="F:DNA helicase activity"/>
    <property type="evidence" value="ECO:0007669"/>
    <property type="project" value="UniProtKB-EC"/>
</dbReference>
<dbReference type="InterPro" id="IPR041048">
    <property type="entry name" value="RuvB-like_C"/>
</dbReference>
<keyword evidence="1 4" id="KW-0547">Nucleotide-binding</keyword>
<evidence type="ECO:0000256" key="1">
    <source>
        <dbReference type="ARBA" id="ARBA00022741"/>
    </source>
</evidence>
<comment type="similarity">
    <text evidence="4">Belongs to the RuvB family.</text>
</comment>
<gene>
    <name evidence="7" type="ORF">DVH24_033391</name>
</gene>
<comment type="caution">
    <text evidence="7">The sequence shown here is derived from an EMBL/GenBank/DDBJ whole genome shotgun (WGS) entry which is preliminary data.</text>
</comment>
<evidence type="ECO:0000256" key="2">
    <source>
        <dbReference type="ARBA" id="ARBA00022801"/>
    </source>
</evidence>
<dbReference type="Gene3D" id="3.40.50.300">
    <property type="entry name" value="P-loop containing nucleotide triphosphate hydrolases"/>
    <property type="match status" value="1"/>
</dbReference>
<keyword evidence="4" id="KW-0539">Nucleus</keyword>
<keyword evidence="4" id="KW-0804">Transcription</keyword>
<evidence type="ECO:0000313" key="8">
    <source>
        <dbReference type="Proteomes" id="UP000290289"/>
    </source>
</evidence>
<evidence type="ECO:0000256" key="4">
    <source>
        <dbReference type="RuleBase" id="RU363048"/>
    </source>
</evidence>
<dbReference type="AlphaFoldDB" id="A0A498JCD2"/>
<keyword evidence="3 4" id="KW-0067">ATP-binding</keyword>
<dbReference type="SMR" id="A0A498JCD2"/>
<dbReference type="PANTHER" id="PTHR11093">
    <property type="entry name" value="RUVB-RELATED REPTIN AND PONTIN"/>
    <property type="match status" value="1"/>
</dbReference>
<comment type="catalytic activity">
    <reaction evidence="4">
        <text>ATP + H2O = ADP + phosphate + H(+)</text>
        <dbReference type="Rhea" id="RHEA:13065"/>
        <dbReference type="ChEBI" id="CHEBI:15377"/>
        <dbReference type="ChEBI" id="CHEBI:15378"/>
        <dbReference type="ChEBI" id="CHEBI:30616"/>
        <dbReference type="ChEBI" id="CHEBI:43474"/>
        <dbReference type="ChEBI" id="CHEBI:456216"/>
        <dbReference type="EC" id="3.6.4.12"/>
    </reaction>
</comment>
<evidence type="ECO:0000259" key="5">
    <source>
        <dbReference type="Pfam" id="PF06068"/>
    </source>
</evidence>
<dbReference type="InterPro" id="IPR010339">
    <property type="entry name" value="TIP49_P-loop"/>
</dbReference>
<keyword evidence="8" id="KW-1185">Reference proteome</keyword>
<protein>
    <recommendedName>
        <fullName evidence="4">RuvB-like helicase</fullName>
        <ecNumber evidence="4">3.6.4.12</ecNumber>
    </recommendedName>
</protein>
<dbReference type="GO" id="GO:0016887">
    <property type="term" value="F:ATP hydrolysis activity"/>
    <property type="evidence" value="ECO:0007669"/>
    <property type="project" value="RHEA"/>
</dbReference>
<keyword evidence="4" id="KW-0347">Helicase</keyword>
<dbReference type="SUPFAM" id="SSF52540">
    <property type="entry name" value="P-loop containing nucleoside triphosphate hydrolases"/>
    <property type="match status" value="1"/>
</dbReference>
<dbReference type="Pfam" id="PF06068">
    <property type="entry name" value="TIP49"/>
    <property type="match status" value="1"/>
</dbReference>
<dbReference type="EC" id="3.6.4.12" evidence="4"/>
<keyword evidence="2 4" id="KW-0378">Hydrolase</keyword>
<evidence type="ECO:0000313" key="7">
    <source>
        <dbReference type="EMBL" id="RXH92495.1"/>
    </source>
</evidence>
<evidence type="ECO:0000256" key="3">
    <source>
        <dbReference type="ARBA" id="ARBA00022840"/>
    </source>
</evidence>
<organism evidence="7 8">
    <name type="scientific">Malus domestica</name>
    <name type="common">Apple</name>
    <name type="synonym">Pyrus malus</name>
    <dbReference type="NCBI Taxonomy" id="3750"/>
    <lineage>
        <taxon>Eukaryota</taxon>
        <taxon>Viridiplantae</taxon>
        <taxon>Streptophyta</taxon>
        <taxon>Embryophyta</taxon>
        <taxon>Tracheophyta</taxon>
        <taxon>Spermatophyta</taxon>
        <taxon>Magnoliopsida</taxon>
        <taxon>eudicotyledons</taxon>
        <taxon>Gunneridae</taxon>
        <taxon>Pentapetalae</taxon>
        <taxon>rosids</taxon>
        <taxon>fabids</taxon>
        <taxon>Rosales</taxon>
        <taxon>Rosaceae</taxon>
        <taxon>Amygdaloideae</taxon>
        <taxon>Maleae</taxon>
        <taxon>Malus</taxon>
    </lineage>
</organism>
<accession>A0A498JCD2</accession>
<keyword evidence="4" id="KW-0805">Transcription regulation</keyword>
<feature type="domain" description="RuvB-like AAA-lid" evidence="6">
    <location>
        <begin position="49"/>
        <end position="87"/>
    </location>
</feature>
<reference evidence="7 8" key="1">
    <citation type="submission" date="2018-10" db="EMBL/GenBank/DDBJ databases">
        <title>A high-quality apple genome assembly.</title>
        <authorList>
            <person name="Hu J."/>
        </authorList>
    </citation>
    <scope>NUCLEOTIDE SEQUENCE [LARGE SCALE GENOMIC DNA]</scope>
    <source>
        <strain evidence="8">cv. HFTH1</strain>
        <tissue evidence="7">Young leaf</tissue>
    </source>
</reference>
<dbReference type="Gene3D" id="1.10.8.60">
    <property type="match status" value="1"/>
</dbReference>
<feature type="domain" description="TIP49 P-loop" evidence="5">
    <location>
        <begin position="1"/>
        <end position="43"/>
    </location>
</feature>
<dbReference type="InterPro" id="IPR027238">
    <property type="entry name" value="RuvB-like"/>
</dbReference>
<dbReference type="GO" id="GO:0005524">
    <property type="term" value="F:ATP binding"/>
    <property type="evidence" value="ECO:0007669"/>
    <property type="project" value="UniProtKB-KW"/>
</dbReference>
<dbReference type="Proteomes" id="UP000290289">
    <property type="component" value="Chromosome 8"/>
</dbReference>
<dbReference type="EMBL" id="RDQH01000334">
    <property type="protein sequence ID" value="RXH92495.1"/>
    <property type="molecule type" value="Genomic_DNA"/>
</dbReference>